<keyword evidence="2" id="KW-0489">Methyltransferase</keyword>
<dbReference type="RefSeq" id="WP_133797065.1">
    <property type="nucleotide sequence ID" value="NZ_SOCA01000010.1"/>
</dbReference>
<evidence type="ECO:0000313" key="3">
    <source>
        <dbReference type="Proteomes" id="UP000295662"/>
    </source>
</evidence>
<dbReference type="Pfam" id="PF05050">
    <property type="entry name" value="Methyltransf_21"/>
    <property type="match status" value="1"/>
</dbReference>
<reference evidence="2 3" key="1">
    <citation type="submission" date="2019-03" db="EMBL/GenBank/DDBJ databases">
        <title>Genomic Encyclopedia of Archaeal and Bacterial Type Strains, Phase II (KMG-II): from individual species to whole genera.</title>
        <authorList>
            <person name="Goeker M."/>
        </authorList>
    </citation>
    <scope>NUCLEOTIDE SEQUENCE [LARGE SCALE GENOMIC DNA]</scope>
    <source>
        <strain evidence="2 3">ATCC 25309</strain>
    </source>
</reference>
<keyword evidence="2" id="KW-0808">Transferase</keyword>
<keyword evidence="3" id="KW-1185">Reference proteome</keyword>
<dbReference type="InterPro" id="IPR029063">
    <property type="entry name" value="SAM-dependent_MTases_sf"/>
</dbReference>
<feature type="domain" description="Methyltransferase FkbM" evidence="1">
    <location>
        <begin position="28"/>
        <end position="183"/>
    </location>
</feature>
<organism evidence="2 3">
    <name type="scientific">Prosthecobacter fusiformis</name>
    <dbReference type="NCBI Taxonomy" id="48464"/>
    <lineage>
        <taxon>Bacteria</taxon>
        <taxon>Pseudomonadati</taxon>
        <taxon>Verrucomicrobiota</taxon>
        <taxon>Verrucomicrobiia</taxon>
        <taxon>Verrucomicrobiales</taxon>
        <taxon>Verrucomicrobiaceae</taxon>
        <taxon>Prosthecobacter</taxon>
    </lineage>
</organism>
<dbReference type="GO" id="GO:0008171">
    <property type="term" value="F:O-methyltransferase activity"/>
    <property type="evidence" value="ECO:0007669"/>
    <property type="project" value="TreeGrafter"/>
</dbReference>
<evidence type="ECO:0000259" key="1">
    <source>
        <dbReference type="Pfam" id="PF05050"/>
    </source>
</evidence>
<name>A0A4R7RM19_9BACT</name>
<dbReference type="PANTHER" id="PTHR36973">
    <property type="entry name" value="SLL1456 PROTEIN-RELATED"/>
    <property type="match status" value="1"/>
</dbReference>
<dbReference type="NCBIfam" id="TIGR01444">
    <property type="entry name" value="fkbM_fam"/>
    <property type="match status" value="1"/>
</dbReference>
<dbReference type="InterPro" id="IPR053188">
    <property type="entry name" value="FkbM_Methyltransferase"/>
</dbReference>
<dbReference type="Gene3D" id="3.40.50.150">
    <property type="entry name" value="Vaccinia Virus protein VP39"/>
    <property type="match status" value="1"/>
</dbReference>
<dbReference type="SUPFAM" id="SSF53335">
    <property type="entry name" value="S-adenosyl-L-methionine-dependent methyltransferases"/>
    <property type="match status" value="1"/>
</dbReference>
<dbReference type="InterPro" id="IPR006342">
    <property type="entry name" value="FkbM_mtfrase"/>
</dbReference>
<protein>
    <submittedName>
        <fullName evidence="2">FkbM family methyltransferase</fullName>
    </submittedName>
</protein>
<evidence type="ECO:0000313" key="2">
    <source>
        <dbReference type="EMBL" id="TDU64632.1"/>
    </source>
</evidence>
<dbReference type="GO" id="GO:0032259">
    <property type="term" value="P:methylation"/>
    <property type="evidence" value="ECO:0007669"/>
    <property type="project" value="UniProtKB-KW"/>
</dbReference>
<proteinExistence type="predicted"/>
<comment type="caution">
    <text evidence="2">The sequence shown here is derived from an EMBL/GenBank/DDBJ whole genome shotgun (WGS) entry which is preliminary data.</text>
</comment>
<gene>
    <name evidence="2" type="ORF">EI77_04083</name>
</gene>
<dbReference type="PANTHER" id="PTHR36973:SF4">
    <property type="entry name" value="NODULATION PROTEIN"/>
    <property type="match status" value="1"/>
</dbReference>
<dbReference type="Proteomes" id="UP000295662">
    <property type="component" value="Unassembled WGS sequence"/>
</dbReference>
<sequence length="231" mass="26029">MSIFDQWQKIRGHSIWTAPLNANSVVVDAGAHKGEFSQTMNKLFGCRCILIEANPDLAKDLVAPSKGEIVHAALAATDGVSQFVFRENQESGSICTRSIDRLNPTASVQTISLKTLRLQHGINQLDLLKLDIEGAEFELIEATPDDVLSDIGQITVEFHDFLSDYQNKGLYEKARSRLERLGFTCINMAFRTHGDVIFLNQRRWAVSFAKIKLMQFTAKWVLKVKWGFLDQ</sequence>
<dbReference type="AlphaFoldDB" id="A0A4R7RM19"/>
<dbReference type="EMBL" id="SOCA01000010">
    <property type="protein sequence ID" value="TDU64632.1"/>
    <property type="molecule type" value="Genomic_DNA"/>
</dbReference>
<dbReference type="OrthoDB" id="182922at2"/>
<accession>A0A4R7RM19</accession>